<dbReference type="Proteomes" id="UP000287188">
    <property type="component" value="Unassembled WGS sequence"/>
</dbReference>
<name>A0A402ABA5_9CHLR</name>
<feature type="region of interest" description="Disordered" evidence="1">
    <location>
        <begin position="260"/>
        <end position="295"/>
    </location>
</feature>
<comment type="caution">
    <text evidence="2">The sequence shown here is derived from an EMBL/GenBank/DDBJ whole genome shotgun (WGS) entry which is preliminary data.</text>
</comment>
<keyword evidence="3" id="KW-1185">Reference proteome</keyword>
<evidence type="ECO:0000256" key="1">
    <source>
        <dbReference type="SAM" id="MobiDB-lite"/>
    </source>
</evidence>
<evidence type="ECO:0000313" key="3">
    <source>
        <dbReference type="Proteomes" id="UP000287188"/>
    </source>
</evidence>
<gene>
    <name evidence="2" type="ORF">KDK_02080</name>
</gene>
<proteinExistence type="predicted"/>
<dbReference type="EMBL" id="BIFS01000001">
    <property type="protein sequence ID" value="GCE16408.1"/>
    <property type="molecule type" value="Genomic_DNA"/>
</dbReference>
<accession>A0A402ABA5</accession>
<organism evidence="2 3">
    <name type="scientific">Dictyobacter kobayashii</name>
    <dbReference type="NCBI Taxonomy" id="2014872"/>
    <lineage>
        <taxon>Bacteria</taxon>
        <taxon>Bacillati</taxon>
        <taxon>Chloroflexota</taxon>
        <taxon>Ktedonobacteria</taxon>
        <taxon>Ktedonobacterales</taxon>
        <taxon>Dictyobacteraceae</taxon>
        <taxon>Dictyobacter</taxon>
    </lineage>
</organism>
<reference evidence="3" key="1">
    <citation type="submission" date="2018-12" db="EMBL/GenBank/DDBJ databases">
        <title>Tengunoibacter tsumagoiensis gen. nov., sp. nov., Dictyobacter kobayashii sp. nov., D. alpinus sp. nov., and D. joshuensis sp. nov. and description of Dictyobacteraceae fam. nov. within the order Ktedonobacterales isolated from Tengu-no-mugimeshi.</title>
        <authorList>
            <person name="Wang C.M."/>
            <person name="Zheng Y."/>
            <person name="Sakai Y."/>
            <person name="Toyoda A."/>
            <person name="Minakuchi Y."/>
            <person name="Abe K."/>
            <person name="Yokota A."/>
            <person name="Yabe S."/>
        </authorList>
    </citation>
    <scope>NUCLEOTIDE SEQUENCE [LARGE SCALE GENOMIC DNA]</scope>
    <source>
        <strain evidence="3">Uno11</strain>
    </source>
</reference>
<evidence type="ECO:0000313" key="2">
    <source>
        <dbReference type="EMBL" id="GCE16408.1"/>
    </source>
</evidence>
<feature type="compositionally biased region" description="Polar residues" evidence="1">
    <location>
        <begin position="265"/>
        <end position="275"/>
    </location>
</feature>
<feature type="compositionally biased region" description="Basic and acidic residues" evidence="1">
    <location>
        <begin position="227"/>
        <end position="238"/>
    </location>
</feature>
<protein>
    <submittedName>
        <fullName evidence="2">Uncharacterized protein</fullName>
    </submittedName>
</protein>
<feature type="region of interest" description="Disordered" evidence="1">
    <location>
        <begin position="174"/>
        <end position="238"/>
    </location>
</feature>
<sequence length="389" mass="42303">MILNEEHDEQNQQTWLSRVARERQGLSVSVEETLGDASSDELGWAEVDEHGMTSFTQSVREPSLVPPRLRLQSRVIEAVRSEDNSFADAGSYAVVPSGEVGERKPNTTTQNTNILMRFAQRLTSSFVAFNGPAQMAEASSLEQTEFGYTQSVTTGMKASALASIADIEVCTASTMTGPIPKDPKGPSTSPKEQSSRQRLAGRTTKIRLEVVPNPASHKNKAWASNSRESDRLAEEREQADLVKRGDANTTGIHLSVLSPRREEAGSTSMHLPTVNTKREERHASSQPLPEVVAEKEEARPEIFKGVLERSAQGTLSGSGFFECGQRDATVSNLYVTGASVVLVTLTSNPGPVVVQYISLQPQVGFTVHLTAPTSIKTSFNYIVLLGELF</sequence>
<dbReference type="AlphaFoldDB" id="A0A402ABA5"/>